<keyword evidence="2" id="KW-1185">Reference proteome</keyword>
<dbReference type="GeneID" id="10796289"/>
<reference evidence="1 2" key="1">
    <citation type="journal article" date="2012" name="Stand. Genomic Sci.">
        <title>Complete genome sequence of Halopiger xanaduensis type strain (SH-6(T)).</title>
        <authorList>
            <person name="Anderson I."/>
            <person name="Tindall B.J."/>
            <person name="Rohde M."/>
            <person name="Lucas S."/>
            <person name="Han J."/>
            <person name="Lapidus A."/>
            <person name="Cheng J.F."/>
            <person name="Goodwin L."/>
            <person name="Pitluck S."/>
            <person name="Peters L."/>
            <person name="Pati A."/>
            <person name="Mikhailova N."/>
            <person name="Pagani I."/>
            <person name="Teshima H."/>
            <person name="Han C."/>
            <person name="Tapia R."/>
            <person name="Land M."/>
            <person name="Woyke T."/>
            <person name="Klenk H.P."/>
            <person name="Kyrpides N."/>
            <person name="Ivanova N."/>
        </authorList>
    </citation>
    <scope>NUCLEOTIDE SEQUENCE [LARGE SCALE GENOMIC DNA]</scope>
    <source>
        <strain evidence="2">DSM 18323 / JCM 14033 / SH-6</strain>
    </source>
</reference>
<dbReference type="eggNOG" id="arCOG14353">
    <property type="taxonomic scope" value="Archaea"/>
</dbReference>
<proteinExistence type="predicted"/>
<gene>
    <name evidence="1" type="ordered locus">Halxa_1319</name>
</gene>
<protein>
    <recommendedName>
        <fullName evidence="3">PGF-CTERM sorting domain-containing protein</fullName>
    </recommendedName>
</protein>
<dbReference type="RefSeq" id="WP_013878849.1">
    <property type="nucleotide sequence ID" value="NC_015666.1"/>
</dbReference>
<evidence type="ECO:0000313" key="1">
    <source>
        <dbReference type="EMBL" id="AEH35952.1"/>
    </source>
</evidence>
<evidence type="ECO:0008006" key="3">
    <source>
        <dbReference type="Google" id="ProtNLM"/>
    </source>
</evidence>
<organism evidence="1 2">
    <name type="scientific">Halopiger xanaduensis (strain DSM 18323 / JCM 14033 / SH-6)</name>
    <dbReference type="NCBI Taxonomy" id="797210"/>
    <lineage>
        <taxon>Archaea</taxon>
        <taxon>Methanobacteriati</taxon>
        <taxon>Methanobacteriota</taxon>
        <taxon>Stenosarchaea group</taxon>
        <taxon>Halobacteria</taxon>
        <taxon>Halobacteriales</taxon>
        <taxon>Natrialbaceae</taxon>
        <taxon>Halopiger</taxon>
    </lineage>
</organism>
<dbReference type="EMBL" id="CP002839">
    <property type="protein sequence ID" value="AEH35952.1"/>
    <property type="molecule type" value="Genomic_DNA"/>
</dbReference>
<dbReference type="HOGENOM" id="CLU_1048102_0_0_2"/>
<dbReference type="OrthoDB" id="384352at2157"/>
<dbReference type="Proteomes" id="UP000006794">
    <property type="component" value="Chromosome"/>
</dbReference>
<name>F8DBX6_HALXS</name>
<dbReference type="KEGG" id="hxa:Halxa_1319"/>
<accession>F8DBX6</accession>
<sequence length="265" mass="27250">MTHSFRTLVSPSTAYVLLVAWATVILCLSFGLVAVASAQGSGPNEIENSTIETTENTSYVELDIEFASEFANNSSTETVDFESYNEEAWQVNGTEPAHSGTLNGTVLEVSDDIVPSATYSAELNQSGTTVDVSSDDFADNGTVDLSTVSSDSITSDDEVLSLTLTADPVVSDSVTGATNDTVTNEYTAGNDSSDYFELATEYRVLVTVGNESNIESGYVAPDDASIGGGFFGNADGSDGSPGFGAGVAVAAIATAGAAACRQGGR</sequence>
<dbReference type="STRING" id="797210.Halxa_1319"/>
<evidence type="ECO:0000313" key="2">
    <source>
        <dbReference type="Proteomes" id="UP000006794"/>
    </source>
</evidence>
<dbReference type="AlphaFoldDB" id="F8DBX6"/>